<comment type="caution">
    <text evidence="3">The sequence shown here is derived from an EMBL/GenBank/DDBJ whole genome shotgun (WGS) entry which is preliminary data.</text>
</comment>
<keyword evidence="1" id="KW-0393">Immunoglobulin domain</keyword>
<feature type="domain" description="Ig-like" evidence="2">
    <location>
        <begin position="9"/>
        <end position="93"/>
    </location>
</feature>
<reference evidence="4" key="1">
    <citation type="submission" date="2024-04" db="EMBL/GenBank/DDBJ databases">
        <title>Salinicola lusitanus LLJ914,a marine bacterium isolated from the Okinawa Trough.</title>
        <authorList>
            <person name="Li J."/>
        </authorList>
    </citation>
    <scope>NUCLEOTIDE SEQUENCE [LARGE SCALE GENOMIC DNA]</scope>
</reference>
<organism evidence="3 4">
    <name type="scientific">Mugilogobius chulae</name>
    <name type="common">yellowstripe goby</name>
    <dbReference type="NCBI Taxonomy" id="88201"/>
    <lineage>
        <taxon>Eukaryota</taxon>
        <taxon>Metazoa</taxon>
        <taxon>Chordata</taxon>
        <taxon>Craniata</taxon>
        <taxon>Vertebrata</taxon>
        <taxon>Euteleostomi</taxon>
        <taxon>Actinopterygii</taxon>
        <taxon>Neopterygii</taxon>
        <taxon>Teleostei</taxon>
        <taxon>Neoteleostei</taxon>
        <taxon>Acanthomorphata</taxon>
        <taxon>Gobiaria</taxon>
        <taxon>Gobiiformes</taxon>
        <taxon>Gobioidei</taxon>
        <taxon>Gobiidae</taxon>
        <taxon>Gobionellinae</taxon>
        <taxon>Mugilogobius</taxon>
    </lineage>
</organism>
<dbReference type="Proteomes" id="UP001460270">
    <property type="component" value="Unassembled WGS sequence"/>
</dbReference>
<evidence type="ECO:0000256" key="1">
    <source>
        <dbReference type="ARBA" id="ARBA00023319"/>
    </source>
</evidence>
<dbReference type="AlphaFoldDB" id="A0AAW0MZP7"/>
<proteinExistence type="predicted"/>
<dbReference type="Pfam" id="PF00047">
    <property type="entry name" value="ig"/>
    <property type="match status" value="1"/>
</dbReference>
<gene>
    <name evidence="3" type="ORF">WMY93_026640</name>
</gene>
<name>A0AAW0MZP7_9GOBI</name>
<evidence type="ECO:0000259" key="2">
    <source>
        <dbReference type="PROSITE" id="PS50835"/>
    </source>
</evidence>
<evidence type="ECO:0000313" key="3">
    <source>
        <dbReference type="EMBL" id="KAK7887019.1"/>
    </source>
</evidence>
<dbReference type="InterPro" id="IPR036179">
    <property type="entry name" value="Ig-like_dom_sf"/>
</dbReference>
<dbReference type="EMBL" id="JBBPFD010000019">
    <property type="protein sequence ID" value="KAK7887019.1"/>
    <property type="molecule type" value="Genomic_DNA"/>
</dbReference>
<evidence type="ECO:0000313" key="4">
    <source>
        <dbReference type="Proteomes" id="UP001460270"/>
    </source>
</evidence>
<accession>A0AAW0MZP7</accession>
<protein>
    <recommendedName>
        <fullName evidence="2">Ig-like domain-containing protein</fullName>
    </recommendedName>
</protein>
<dbReference type="Gene3D" id="2.60.40.10">
    <property type="entry name" value="Immunoglobulins"/>
    <property type="match status" value="1"/>
</dbReference>
<sequence length="104" mass="11493">MCDYTCCPPTTAVVKARRLSSELELDCRYSEVSQVHKALWKHQNESIHLDMETSLGSITTSIPLPVRAESAGNYTCVLLLKNKQTVSATYTVTLPSTSKARGEM</sequence>
<dbReference type="SUPFAM" id="SSF48726">
    <property type="entry name" value="Immunoglobulin"/>
    <property type="match status" value="1"/>
</dbReference>
<dbReference type="InterPro" id="IPR013151">
    <property type="entry name" value="Immunoglobulin_dom"/>
</dbReference>
<dbReference type="PROSITE" id="PS50835">
    <property type="entry name" value="IG_LIKE"/>
    <property type="match status" value="1"/>
</dbReference>
<dbReference type="InterPro" id="IPR013783">
    <property type="entry name" value="Ig-like_fold"/>
</dbReference>
<keyword evidence="4" id="KW-1185">Reference proteome</keyword>
<dbReference type="InterPro" id="IPR007110">
    <property type="entry name" value="Ig-like_dom"/>
</dbReference>